<protein>
    <submittedName>
        <fullName evidence="4">Glycosyltransferase family 4 protein</fullName>
        <ecNumber evidence="4">2.4.-.-</ecNumber>
    </submittedName>
</protein>
<dbReference type="Proteomes" id="UP001560267">
    <property type="component" value="Unassembled WGS sequence"/>
</dbReference>
<evidence type="ECO:0000256" key="2">
    <source>
        <dbReference type="ARBA" id="ARBA00022679"/>
    </source>
</evidence>
<accession>A0ABV3Y156</accession>
<keyword evidence="1 4" id="KW-0328">Glycosyltransferase</keyword>
<comment type="caution">
    <text evidence="4">The sequence shown here is derived from an EMBL/GenBank/DDBJ whole genome shotgun (WGS) entry which is preliminary data.</text>
</comment>
<proteinExistence type="predicted"/>
<dbReference type="InterPro" id="IPR028098">
    <property type="entry name" value="Glyco_trans_4-like_N"/>
</dbReference>
<gene>
    <name evidence="4" type="ORF">AB6A68_04675</name>
</gene>
<dbReference type="Pfam" id="PF13439">
    <property type="entry name" value="Glyco_transf_4"/>
    <property type="match status" value="1"/>
</dbReference>
<evidence type="ECO:0000259" key="3">
    <source>
        <dbReference type="Pfam" id="PF13439"/>
    </source>
</evidence>
<name>A0ABV3Y156_9ACTN</name>
<evidence type="ECO:0000313" key="4">
    <source>
        <dbReference type="EMBL" id="MEX6429130.1"/>
    </source>
</evidence>
<dbReference type="SUPFAM" id="SSF53756">
    <property type="entry name" value="UDP-Glycosyltransferase/glycogen phosphorylase"/>
    <property type="match status" value="1"/>
</dbReference>
<dbReference type="RefSeq" id="WP_298382938.1">
    <property type="nucleotide sequence ID" value="NZ_JBFSHR010000011.1"/>
</dbReference>
<evidence type="ECO:0000256" key="1">
    <source>
        <dbReference type="ARBA" id="ARBA00022676"/>
    </source>
</evidence>
<dbReference type="Pfam" id="PF13692">
    <property type="entry name" value="Glyco_trans_1_4"/>
    <property type="match status" value="1"/>
</dbReference>
<dbReference type="EC" id="2.4.-.-" evidence="4"/>
<keyword evidence="5" id="KW-1185">Reference proteome</keyword>
<dbReference type="Gene3D" id="3.40.50.2000">
    <property type="entry name" value="Glycogen Phosphorylase B"/>
    <property type="match status" value="2"/>
</dbReference>
<sequence length="353" mass="38269">MRILEVSPYDLGVAGGVQAQVIGLARAFRSEGAEVQIAAPGTSVGTTISLGASSQWPANGSIAPVAILARTRLLKGALEWADVVHVHEPLTPMAGIAVLRTIRRLDLSERLWVTFHRDGVSESYRRWASWWSYLLPQSKHWVAVSPFAVRTVVALCNVVPTEIPNGVGSISAALASGIRDSDRPRILFVGRHEGRKGLEVLLRAFERLDADVELVIVGAGPLTTSLQRRYVDSRIRWLGTIGSEELAANYQRADVVVAPSLGGESFGVVLLEAMVGGAVVVASDLPAYRWLSQDGYAAALFPPGDAQALARLLESLLGDEQARRTFIERGYARAEEFGFPMVARQYLALFSQE</sequence>
<dbReference type="CDD" id="cd03801">
    <property type="entry name" value="GT4_PimA-like"/>
    <property type="match status" value="1"/>
</dbReference>
<keyword evidence="2 4" id="KW-0808">Transferase</keyword>
<feature type="domain" description="Glycosyltransferase subfamily 4-like N-terminal" evidence="3">
    <location>
        <begin position="15"/>
        <end position="167"/>
    </location>
</feature>
<organism evidence="4 5">
    <name type="scientific">Ferrimicrobium acidiphilum</name>
    <dbReference type="NCBI Taxonomy" id="121039"/>
    <lineage>
        <taxon>Bacteria</taxon>
        <taxon>Bacillati</taxon>
        <taxon>Actinomycetota</taxon>
        <taxon>Acidimicrobiia</taxon>
        <taxon>Acidimicrobiales</taxon>
        <taxon>Acidimicrobiaceae</taxon>
        <taxon>Ferrimicrobium</taxon>
    </lineage>
</organism>
<dbReference type="GO" id="GO:0016757">
    <property type="term" value="F:glycosyltransferase activity"/>
    <property type="evidence" value="ECO:0007669"/>
    <property type="project" value="UniProtKB-KW"/>
</dbReference>
<dbReference type="InterPro" id="IPR050194">
    <property type="entry name" value="Glycosyltransferase_grp1"/>
</dbReference>
<evidence type="ECO:0000313" key="5">
    <source>
        <dbReference type="Proteomes" id="UP001560267"/>
    </source>
</evidence>
<reference evidence="4 5" key="1">
    <citation type="submission" date="2024-07" db="EMBL/GenBank/DDBJ databases">
        <title>Draft Genome Sequence of Ferrimicrobium acidiphilum Strain YE2023, Isolated from a Pulp of Bioleach Reactor.</title>
        <authorList>
            <person name="Elkina Y.A."/>
            <person name="Bulaeva A.G."/>
            <person name="Beletsky A.V."/>
            <person name="Mardanov A.V."/>
        </authorList>
    </citation>
    <scope>NUCLEOTIDE SEQUENCE [LARGE SCALE GENOMIC DNA]</scope>
    <source>
        <strain evidence="4 5">YE2023</strain>
    </source>
</reference>
<dbReference type="PANTHER" id="PTHR45947:SF3">
    <property type="entry name" value="SULFOQUINOVOSYL TRANSFERASE SQD2"/>
    <property type="match status" value="1"/>
</dbReference>
<dbReference type="EMBL" id="JBFSHR010000011">
    <property type="protein sequence ID" value="MEX6429130.1"/>
    <property type="molecule type" value="Genomic_DNA"/>
</dbReference>
<dbReference type="PANTHER" id="PTHR45947">
    <property type="entry name" value="SULFOQUINOVOSYL TRANSFERASE SQD2"/>
    <property type="match status" value="1"/>
</dbReference>